<keyword evidence="24" id="KW-1185">Reference proteome</keyword>
<dbReference type="InterPro" id="IPR003591">
    <property type="entry name" value="Leu-rich_rpt_typical-subtyp"/>
</dbReference>
<evidence type="ECO:0000256" key="14">
    <source>
        <dbReference type="ARBA" id="ARBA00022989"/>
    </source>
</evidence>
<evidence type="ECO:0000256" key="15">
    <source>
        <dbReference type="ARBA" id="ARBA00023136"/>
    </source>
</evidence>
<dbReference type="Proteomes" id="UP000187609">
    <property type="component" value="Unassembled WGS sequence"/>
</dbReference>
<keyword evidence="5" id="KW-0597">Phosphoprotein</keyword>
<evidence type="ECO:0000256" key="1">
    <source>
        <dbReference type="ARBA" id="ARBA00004251"/>
    </source>
</evidence>
<dbReference type="SMR" id="A0A1J6KMY4"/>
<comment type="subcellular location">
    <subcellularLocation>
        <location evidence="1">Cell membrane</location>
        <topology evidence="1">Single-pass type I membrane protein</topology>
    </subcellularLocation>
</comment>
<keyword evidence="8 20" id="KW-0812">Transmembrane</keyword>
<comment type="caution">
    <text evidence="23">The sequence shown here is derived from an EMBL/GenBank/DDBJ whole genome shotgun (WGS) entry which is preliminary data.</text>
</comment>
<keyword evidence="16 23" id="KW-0675">Receptor</keyword>
<reference evidence="23" key="1">
    <citation type="submission" date="2016-11" db="EMBL/GenBank/DDBJ databases">
        <title>The genome of Nicotiana attenuata.</title>
        <authorList>
            <person name="Xu S."/>
            <person name="Brockmoeller T."/>
            <person name="Gaquerel E."/>
            <person name="Navarro A."/>
            <person name="Kuhl H."/>
            <person name="Gase K."/>
            <person name="Ling Z."/>
            <person name="Zhou W."/>
            <person name="Kreitzer C."/>
            <person name="Stanke M."/>
            <person name="Tang H."/>
            <person name="Lyons E."/>
            <person name="Pandey P."/>
            <person name="Pandey S.P."/>
            <person name="Timmermann B."/>
            <person name="Baldwin I.T."/>
        </authorList>
    </citation>
    <scope>NUCLEOTIDE SEQUENCE [LARGE SCALE GENOMIC DNA]</scope>
    <source>
        <strain evidence="23">UT</strain>
    </source>
</reference>
<evidence type="ECO:0000256" key="9">
    <source>
        <dbReference type="ARBA" id="ARBA00022729"/>
    </source>
</evidence>
<feature type="signal peptide" evidence="21">
    <location>
        <begin position="1"/>
        <end position="26"/>
    </location>
</feature>
<keyword evidence="4" id="KW-0723">Serine/threonine-protein kinase</keyword>
<dbReference type="AlphaFoldDB" id="A0A1J6KMY4"/>
<dbReference type="FunFam" id="3.30.200.20:FF:000309">
    <property type="entry name" value="Leucine-rich repeat receptor protein kinase MSP1"/>
    <property type="match status" value="1"/>
</dbReference>
<evidence type="ECO:0000256" key="18">
    <source>
        <dbReference type="ARBA" id="ARBA00047899"/>
    </source>
</evidence>
<evidence type="ECO:0000256" key="6">
    <source>
        <dbReference type="ARBA" id="ARBA00022614"/>
    </source>
</evidence>
<dbReference type="SUPFAM" id="SSF56112">
    <property type="entry name" value="Protein kinase-like (PK-like)"/>
    <property type="match status" value="1"/>
</dbReference>
<dbReference type="OMA" id="SYNELEC"/>
<evidence type="ECO:0000259" key="22">
    <source>
        <dbReference type="PROSITE" id="PS50011"/>
    </source>
</evidence>
<evidence type="ECO:0000256" key="21">
    <source>
        <dbReference type="SAM" id="SignalP"/>
    </source>
</evidence>
<dbReference type="PANTHER" id="PTHR48053">
    <property type="entry name" value="LEUCINE RICH REPEAT FAMILY PROTEIN, EXPRESSED"/>
    <property type="match status" value="1"/>
</dbReference>
<keyword evidence="13" id="KW-0067">ATP-binding</keyword>
<dbReference type="GO" id="GO:0005886">
    <property type="term" value="C:plasma membrane"/>
    <property type="evidence" value="ECO:0007669"/>
    <property type="project" value="UniProtKB-SubCell"/>
</dbReference>
<dbReference type="FunFam" id="3.80.10.10:FF:000400">
    <property type="entry name" value="Nuclear pore complex protein NUP107"/>
    <property type="match status" value="1"/>
</dbReference>
<dbReference type="InterPro" id="IPR000719">
    <property type="entry name" value="Prot_kinase_dom"/>
</dbReference>
<dbReference type="STRING" id="49451.A0A1J6KMY4"/>
<evidence type="ECO:0000256" key="4">
    <source>
        <dbReference type="ARBA" id="ARBA00022527"/>
    </source>
</evidence>
<dbReference type="SMART" id="SM00369">
    <property type="entry name" value="LRR_TYP"/>
    <property type="match status" value="8"/>
</dbReference>
<evidence type="ECO:0000313" key="23">
    <source>
        <dbReference type="EMBL" id="OIT24179.1"/>
    </source>
</evidence>
<dbReference type="EMBL" id="MJEQ01003203">
    <property type="protein sequence ID" value="OIT24179.1"/>
    <property type="molecule type" value="Genomic_DNA"/>
</dbReference>
<dbReference type="GO" id="GO:0004674">
    <property type="term" value="F:protein serine/threonine kinase activity"/>
    <property type="evidence" value="ECO:0007669"/>
    <property type="project" value="UniProtKB-KW"/>
</dbReference>
<dbReference type="GO" id="GO:0051707">
    <property type="term" value="P:response to other organism"/>
    <property type="evidence" value="ECO:0007669"/>
    <property type="project" value="UniProtKB-ARBA"/>
</dbReference>
<dbReference type="GO" id="GO:0005524">
    <property type="term" value="F:ATP binding"/>
    <property type="evidence" value="ECO:0007669"/>
    <property type="project" value="UniProtKB-KW"/>
</dbReference>
<sequence>MMMLPRILFSLLQFFTLLYLFTVSFASTGEATDLLKWKATFQNQNNTLLASWKLSPVGSKNSSSAGATGSDACRGWYGVTCLNGRVNRLNITNASVVGTLYDFPFSPLPFLECVDLSMNQLSGTIPPEIGKLTNLVYLDLSINQISGTIPPEIGSLTKLDETLSIFDNQLNGSIPEEIGHLRSLAQLALNNNYLSGSIPALLGNLNNLSSLYLCKNKLSGPIPVEIGKMKSLESLYFDTNNLSGPIPSELGNLKYLTHLALYNNTLTGLIPTTLGDITELKTLYLYFNQLSGLIPTELGNLKNLADLDLSKNQLTGPIPNTIDGELPSQLASLLDLEKLNLSHNGLSGRIPEEFEIMKGLRDVVLSYNELECPIPNNKAFMNASFEGNKGLCGNVTGFQPCERPSSMVKKNSRSKLILAIVLPVMGALVLLCAFTSVRMCDKRRKVKDVERRDDGLFSISLLDGKALYRDILNAAEEFDATFFVGQGGQGSVYKVNLPSLGSIAVKRFHSSFANTHCKSFTNEVNALIGIKHRNVVKLYGFCSNAQHPFLVYEYVERGSLFSILSNEVESKNLDWLKRVNIIKAVAFA</sequence>
<dbReference type="PANTHER" id="PTHR48053:SF71">
    <property type="entry name" value="LEUCINE RICH REPEAT FAMILY PROTEIN, EXPRESSED"/>
    <property type="match status" value="1"/>
</dbReference>
<proteinExistence type="predicted"/>
<evidence type="ECO:0000256" key="2">
    <source>
        <dbReference type="ARBA" id="ARBA00012513"/>
    </source>
</evidence>
<evidence type="ECO:0000256" key="3">
    <source>
        <dbReference type="ARBA" id="ARBA00022475"/>
    </source>
</evidence>
<keyword evidence="6" id="KW-0433">Leucine-rich repeat</keyword>
<keyword evidence="7" id="KW-0808">Transferase</keyword>
<keyword evidence="10" id="KW-0677">Repeat</keyword>
<evidence type="ECO:0000256" key="19">
    <source>
        <dbReference type="ARBA" id="ARBA00048679"/>
    </source>
</evidence>
<keyword evidence="9 21" id="KW-0732">Signal</keyword>
<dbReference type="PRINTS" id="PR00019">
    <property type="entry name" value="LEURICHRPT"/>
</dbReference>
<dbReference type="InterPro" id="IPR001245">
    <property type="entry name" value="Ser-Thr/Tyr_kinase_cat_dom"/>
</dbReference>
<dbReference type="InterPro" id="IPR032675">
    <property type="entry name" value="LRR_dom_sf"/>
</dbReference>
<dbReference type="Gene3D" id="1.10.510.10">
    <property type="entry name" value="Transferase(Phosphotransferase) domain 1"/>
    <property type="match status" value="1"/>
</dbReference>
<organism evidence="23 24">
    <name type="scientific">Nicotiana attenuata</name>
    <name type="common">Coyote tobacco</name>
    <dbReference type="NCBI Taxonomy" id="49451"/>
    <lineage>
        <taxon>Eukaryota</taxon>
        <taxon>Viridiplantae</taxon>
        <taxon>Streptophyta</taxon>
        <taxon>Embryophyta</taxon>
        <taxon>Tracheophyta</taxon>
        <taxon>Spermatophyta</taxon>
        <taxon>Magnoliopsida</taxon>
        <taxon>eudicotyledons</taxon>
        <taxon>Gunneridae</taxon>
        <taxon>Pentapetalae</taxon>
        <taxon>asterids</taxon>
        <taxon>lamiids</taxon>
        <taxon>Solanales</taxon>
        <taxon>Solanaceae</taxon>
        <taxon>Nicotianoideae</taxon>
        <taxon>Nicotianeae</taxon>
        <taxon>Nicotiana</taxon>
    </lineage>
</organism>
<gene>
    <name evidence="23" type="primary">MIK2_3</name>
    <name evidence="23" type="ORF">A4A49_30208</name>
</gene>
<dbReference type="InterPro" id="IPR055414">
    <property type="entry name" value="LRR_R13L4/SHOC2-like"/>
</dbReference>
<keyword evidence="17" id="KW-0325">Glycoprotein</keyword>
<comment type="catalytic activity">
    <reaction evidence="19">
        <text>L-seryl-[protein] + ATP = O-phospho-L-seryl-[protein] + ADP + H(+)</text>
        <dbReference type="Rhea" id="RHEA:17989"/>
        <dbReference type="Rhea" id="RHEA-COMP:9863"/>
        <dbReference type="Rhea" id="RHEA-COMP:11604"/>
        <dbReference type="ChEBI" id="CHEBI:15378"/>
        <dbReference type="ChEBI" id="CHEBI:29999"/>
        <dbReference type="ChEBI" id="CHEBI:30616"/>
        <dbReference type="ChEBI" id="CHEBI:83421"/>
        <dbReference type="ChEBI" id="CHEBI:456216"/>
        <dbReference type="EC" id="2.7.11.1"/>
    </reaction>
</comment>
<feature type="transmembrane region" description="Helical" evidence="20">
    <location>
        <begin position="416"/>
        <end position="437"/>
    </location>
</feature>
<evidence type="ECO:0000256" key="20">
    <source>
        <dbReference type="SAM" id="Phobius"/>
    </source>
</evidence>
<keyword evidence="3" id="KW-1003">Cell membrane</keyword>
<evidence type="ECO:0000256" key="13">
    <source>
        <dbReference type="ARBA" id="ARBA00022840"/>
    </source>
</evidence>
<keyword evidence="15 20" id="KW-0472">Membrane</keyword>
<dbReference type="SUPFAM" id="SSF52058">
    <property type="entry name" value="L domain-like"/>
    <property type="match status" value="1"/>
</dbReference>
<evidence type="ECO:0000256" key="12">
    <source>
        <dbReference type="ARBA" id="ARBA00022777"/>
    </source>
</evidence>
<dbReference type="EC" id="2.7.11.1" evidence="2"/>
<dbReference type="InterPro" id="IPR051716">
    <property type="entry name" value="Plant_RL_S/T_kinase"/>
</dbReference>
<dbReference type="GO" id="GO:0006952">
    <property type="term" value="P:defense response"/>
    <property type="evidence" value="ECO:0007669"/>
    <property type="project" value="UniProtKB-ARBA"/>
</dbReference>
<keyword evidence="14 20" id="KW-1133">Transmembrane helix</keyword>
<evidence type="ECO:0000256" key="7">
    <source>
        <dbReference type="ARBA" id="ARBA00022679"/>
    </source>
</evidence>
<evidence type="ECO:0000313" key="24">
    <source>
        <dbReference type="Proteomes" id="UP000187609"/>
    </source>
</evidence>
<evidence type="ECO:0000256" key="17">
    <source>
        <dbReference type="ARBA" id="ARBA00023180"/>
    </source>
</evidence>
<protein>
    <recommendedName>
        <fullName evidence="2">non-specific serine/threonine protein kinase</fullName>
        <ecNumber evidence="2">2.7.11.1</ecNumber>
    </recommendedName>
</protein>
<evidence type="ECO:0000256" key="5">
    <source>
        <dbReference type="ARBA" id="ARBA00022553"/>
    </source>
</evidence>
<evidence type="ECO:0000256" key="10">
    <source>
        <dbReference type="ARBA" id="ARBA00022737"/>
    </source>
</evidence>
<name>A0A1J6KMY4_NICAT</name>
<dbReference type="Pfam" id="PF07714">
    <property type="entry name" value="PK_Tyr_Ser-Thr"/>
    <property type="match status" value="1"/>
</dbReference>
<evidence type="ECO:0000256" key="11">
    <source>
        <dbReference type="ARBA" id="ARBA00022741"/>
    </source>
</evidence>
<dbReference type="Gene3D" id="3.80.10.10">
    <property type="entry name" value="Ribonuclease Inhibitor"/>
    <property type="match status" value="4"/>
</dbReference>
<dbReference type="PROSITE" id="PS50011">
    <property type="entry name" value="PROTEIN_KINASE_DOM"/>
    <property type="match status" value="1"/>
</dbReference>
<keyword evidence="11" id="KW-0547">Nucleotide-binding</keyword>
<evidence type="ECO:0000256" key="8">
    <source>
        <dbReference type="ARBA" id="ARBA00022692"/>
    </source>
</evidence>
<dbReference type="FunFam" id="3.80.10.10:FF:000416">
    <property type="entry name" value="Probable leucine-rich repeat receptor-like protein kinase At5g63930"/>
    <property type="match status" value="1"/>
</dbReference>
<dbReference type="Pfam" id="PF00560">
    <property type="entry name" value="LRR_1"/>
    <property type="match status" value="3"/>
</dbReference>
<keyword evidence="12 23" id="KW-0418">Kinase</keyword>
<dbReference type="InterPro" id="IPR001611">
    <property type="entry name" value="Leu-rich_rpt"/>
</dbReference>
<feature type="chain" id="PRO_5012634009" description="non-specific serine/threonine protein kinase" evidence="21">
    <location>
        <begin position="27"/>
        <end position="588"/>
    </location>
</feature>
<feature type="domain" description="Protein kinase" evidence="22">
    <location>
        <begin position="478"/>
        <end position="588"/>
    </location>
</feature>
<dbReference type="InterPro" id="IPR011009">
    <property type="entry name" value="Kinase-like_dom_sf"/>
</dbReference>
<evidence type="ECO:0000256" key="16">
    <source>
        <dbReference type="ARBA" id="ARBA00023170"/>
    </source>
</evidence>
<comment type="catalytic activity">
    <reaction evidence="18">
        <text>L-threonyl-[protein] + ATP = O-phospho-L-threonyl-[protein] + ADP + H(+)</text>
        <dbReference type="Rhea" id="RHEA:46608"/>
        <dbReference type="Rhea" id="RHEA-COMP:11060"/>
        <dbReference type="Rhea" id="RHEA-COMP:11605"/>
        <dbReference type="ChEBI" id="CHEBI:15378"/>
        <dbReference type="ChEBI" id="CHEBI:30013"/>
        <dbReference type="ChEBI" id="CHEBI:30616"/>
        <dbReference type="ChEBI" id="CHEBI:61977"/>
        <dbReference type="ChEBI" id="CHEBI:456216"/>
        <dbReference type="EC" id="2.7.11.1"/>
    </reaction>
</comment>
<dbReference type="Gramene" id="OIT24179">
    <property type="protein sequence ID" value="OIT24179"/>
    <property type="gene ID" value="A4A49_30208"/>
</dbReference>
<dbReference type="Pfam" id="PF23598">
    <property type="entry name" value="LRR_14"/>
    <property type="match status" value="1"/>
</dbReference>
<accession>A0A1J6KMY4</accession>